<gene>
    <name evidence="1" type="ORF">BC10311_06151</name>
</gene>
<dbReference type="EMBL" id="FMBG01000025">
    <property type="protein sequence ID" value="SCC68674.1"/>
    <property type="molecule type" value="Genomic_DNA"/>
</dbReference>
<accession>A0AB37Z1S8</accession>
<organism evidence="1 2">
    <name type="scientific">Bacillus wiedmannii</name>
    <dbReference type="NCBI Taxonomy" id="1890302"/>
    <lineage>
        <taxon>Bacteria</taxon>
        <taxon>Bacillati</taxon>
        <taxon>Bacillota</taxon>
        <taxon>Bacilli</taxon>
        <taxon>Bacillales</taxon>
        <taxon>Bacillaceae</taxon>
        <taxon>Bacillus</taxon>
        <taxon>Bacillus cereus group</taxon>
    </lineage>
</organism>
<proteinExistence type="predicted"/>
<evidence type="ECO:0000313" key="1">
    <source>
        <dbReference type="EMBL" id="SCC68674.1"/>
    </source>
</evidence>
<protein>
    <submittedName>
        <fullName evidence="1">Uncharacterized protein</fullName>
    </submittedName>
</protein>
<comment type="caution">
    <text evidence="1">The sequence shown here is derived from an EMBL/GenBank/DDBJ whole genome shotgun (WGS) entry which is preliminary data.</text>
</comment>
<dbReference type="AlphaFoldDB" id="A0AB37Z1S8"/>
<reference evidence="1 2" key="1">
    <citation type="submission" date="2016-08" db="EMBL/GenBank/DDBJ databases">
        <authorList>
            <person name="Loux V."/>
            <person name="Rue O."/>
        </authorList>
    </citation>
    <scope>NUCLEOTIDE SEQUENCE [LARGE SCALE GENOMIC DNA]</scope>
    <source>
        <strain evidence="1 2">WSBC_10311</strain>
    </source>
</reference>
<sequence length="42" mass="5087">MKENSTVLQVPYLDDKVMWKHLKEYEMDKHEHQSLGGDTFYD</sequence>
<name>A0AB37Z1S8_9BACI</name>
<dbReference type="Proteomes" id="UP000195728">
    <property type="component" value="Unassembled WGS sequence"/>
</dbReference>
<evidence type="ECO:0000313" key="2">
    <source>
        <dbReference type="Proteomes" id="UP000195728"/>
    </source>
</evidence>